<reference evidence="14 15" key="1">
    <citation type="submission" date="2019-03" db="EMBL/GenBank/DDBJ databases">
        <title>Genomic Encyclopedia of Type Strains, Phase IV (KMG-IV): sequencing the most valuable type-strain genomes for metagenomic binning, comparative biology and taxonomic classification.</title>
        <authorList>
            <person name="Goeker M."/>
        </authorList>
    </citation>
    <scope>NUCLEOTIDE SEQUENCE [LARGE SCALE GENOMIC DNA]</scope>
    <source>
        <strain evidence="14 15">DSM 19605</strain>
    </source>
</reference>
<dbReference type="RefSeq" id="WP_133596158.1">
    <property type="nucleotide sequence ID" value="NZ_SNYL01000004.1"/>
</dbReference>
<accession>A0A4R6UFL4</accession>
<proteinExistence type="inferred from homology"/>
<gene>
    <name evidence="14" type="ORF">DFR43_10442</name>
</gene>
<dbReference type="AlphaFoldDB" id="A0A4R6UFL4"/>
<dbReference type="Gene3D" id="2.50.20.10">
    <property type="entry name" value="Lipoprotein localisation LolA/LolB/LppX"/>
    <property type="match status" value="1"/>
</dbReference>
<evidence type="ECO:0000256" key="8">
    <source>
        <dbReference type="ARBA" id="ARBA00023136"/>
    </source>
</evidence>
<evidence type="ECO:0000256" key="7">
    <source>
        <dbReference type="ARBA" id="ARBA00022927"/>
    </source>
</evidence>
<evidence type="ECO:0000256" key="12">
    <source>
        <dbReference type="ARBA" id="ARBA00023288"/>
    </source>
</evidence>
<evidence type="ECO:0000256" key="10">
    <source>
        <dbReference type="ARBA" id="ARBA00023186"/>
    </source>
</evidence>
<dbReference type="EMBL" id="SNYL01000004">
    <property type="protein sequence ID" value="TDQ43963.1"/>
    <property type="molecule type" value="Genomic_DNA"/>
</dbReference>
<dbReference type="InterPro" id="IPR004565">
    <property type="entry name" value="OM_lipoprot_LolB"/>
</dbReference>
<keyword evidence="10" id="KW-0143">Chaperone</keyword>
<dbReference type="Pfam" id="PF03550">
    <property type="entry name" value="LolB"/>
    <property type="match status" value="1"/>
</dbReference>
<keyword evidence="7" id="KW-0653">Protein transport</keyword>
<comment type="caution">
    <text evidence="14">The sequence shown here is derived from an EMBL/GenBank/DDBJ whole genome shotgun (WGS) entry which is preliminary data.</text>
</comment>
<evidence type="ECO:0000256" key="6">
    <source>
        <dbReference type="ARBA" id="ARBA00022729"/>
    </source>
</evidence>
<keyword evidence="11" id="KW-0998">Cell outer membrane</keyword>
<keyword evidence="8" id="KW-0472">Membrane</keyword>
<evidence type="ECO:0000256" key="9">
    <source>
        <dbReference type="ARBA" id="ARBA00023139"/>
    </source>
</evidence>
<evidence type="ECO:0000256" key="5">
    <source>
        <dbReference type="ARBA" id="ARBA00022448"/>
    </source>
</evidence>
<comment type="similarity">
    <text evidence="2">Belongs to the LolB family.</text>
</comment>
<keyword evidence="6 13" id="KW-0732">Signal</keyword>
<dbReference type="InterPro" id="IPR029046">
    <property type="entry name" value="LolA/LolB/LppX"/>
</dbReference>
<evidence type="ECO:0000313" key="14">
    <source>
        <dbReference type="EMBL" id="TDQ43963.1"/>
    </source>
</evidence>
<dbReference type="GO" id="GO:0009279">
    <property type="term" value="C:cell outer membrane"/>
    <property type="evidence" value="ECO:0007669"/>
    <property type="project" value="UniProtKB-SubCell"/>
</dbReference>
<dbReference type="PROSITE" id="PS51257">
    <property type="entry name" value="PROKAR_LIPOPROTEIN"/>
    <property type="match status" value="1"/>
</dbReference>
<comment type="subunit">
    <text evidence="3">Monomer.</text>
</comment>
<evidence type="ECO:0000256" key="4">
    <source>
        <dbReference type="ARBA" id="ARBA00016202"/>
    </source>
</evidence>
<dbReference type="SUPFAM" id="SSF89392">
    <property type="entry name" value="Prokaryotic lipoproteins and lipoprotein localization factors"/>
    <property type="match status" value="1"/>
</dbReference>
<evidence type="ECO:0000256" key="1">
    <source>
        <dbReference type="ARBA" id="ARBA00004459"/>
    </source>
</evidence>
<evidence type="ECO:0000256" key="2">
    <source>
        <dbReference type="ARBA" id="ARBA00009696"/>
    </source>
</evidence>
<evidence type="ECO:0000256" key="11">
    <source>
        <dbReference type="ARBA" id="ARBA00023237"/>
    </source>
</evidence>
<organism evidence="14 15">
    <name type="scientific">Tepidicella xavieri</name>
    <dbReference type="NCBI Taxonomy" id="360241"/>
    <lineage>
        <taxon>Bacteria</taxon>
        <taxon>Pseudomonadati</taxon>
        <taxon>Pseudomonadota</taxon>
        <taxon>Betaproteobacteria</taxon>
        <taxon>Burkholderiales</taxon>
        <taxon>Tepidicella</taxon>
    </lineage>
</organism>
<dbReference type="GO" id="GO:0015031">
    <property type="term" value="P:protein transport"/>
    <property type="evidence" value="ECO:0007669"/>
    <property type="project" value="UniProtKB-KW"/>
</dbReference>
<dbReference type="Proteomes" id="UP000295510">
    <property type="component" value="Unassembled WGS sequence"/>
</dbReference>
<sequence length="160" mass="17292">MSAARRTLLLAGALLLTACATPPPPLGGPSDHRWSGRLALQIETDPPQHFSAAFELSGQASAGELRLISPLGQVLGTARWTPQGAWLQRGREELPYADMDELTTAVTGTALPLEPLFQWLRGEPAALGGWQADLSRHADGRLQARRLQPEPAVQLRLVLH</sequence>
<keyword evidence="5" id="KW-0813">Transport</keyword>
<keyword evidence="12 14" id="KW-0449">Lipoprotein</keyword>
<dbReference type="OrthoDB" id="5296388at2"/>
<keyword evidence="15" id="KW-1185">Reference proteome</keyword>
<evidence type="ECO:0000256" key="3">
    <source>
        <dbReference type="ARBA" id="ARBA00011245"/>
    </source>
</evidence>
<comment type="subcellular location">
    <subcellularLocation>
        <location evidence="1">Cell outer membrane</location>
        <topology evidence="1">Lipid-anchor</topology>
    </subcellularLocation>
</comment>
<evidence type="ECO:0000256" key="13">
    <source>
        <dbReference type="SAM" id="SignalP"/>
    </source>
</evidence>
<protein>
    <recommendedName>
        <fullName evidence="4">Outer-membrane lipoprotein LolB</fullName>
    </recommendedName>
</protein>
<keyword evidence="9" id="KW-0564">Palmitate</keyword>
<feature type="signal peptide" evidence="13">
    <location>
        <begin position="1"/>
        <end position="20"/>
    </location>
</feature>
<evidence type="ECO:0000313" key="15">
    <source>
        <dbReference type="Proteomes" id="UP000295510"/>
    </source>
</evidence>
<feature type="chain" id="PRO_5020496827" description="Outer-membrane lipoprotein LolB" evidence="13">
    <location>
        <begin position="21"/>
        <end position="160"/>
    </location>
</feature>
<name>A0A4R6UFL4_9BURK</name>